<dbReference type="Proteomes" id="UP000789342">
    <property type="component" value="Unassembled WGS sequence"/>
</dbReference>
<proteinExistence type="predicted"/>
<gene>
    <name evidence="4" type="ORF">AMORRO_LOCUS15712</name>
</gene>
<keyword evidence="1" id="KW-0547">Nucleotide-binding</keyword>
<dbReference type="PROSITE" id="PS50011">
    <property type="entry name" value="PROTEIN_KINASE_DOM"/>
    <property type="match status" value="1"/>
</dbReference>
<feature type="non-terminal residue" evidence="4">
    <location>
        <position position="103"/>
    </location>
</feature>
<dbReference type="EMBL" id="CAJVPV010039113">
    <property type="protein sequence ID" value="CAG8757793.1"/>
    <property type="molecule type" value="Genomic_DNA"/>
</dbReference>
<dbReference type="InterPro" id="IPR001245">
    <property type="entry name" value="Ser-Thr/Tyr_kinase_cat_dom"/>
</dbReference>
<dbReference type="SUPFAM" id="SSF56112">
    <property type="entry name" value="Protein kinase-like (PK-like)"/>
    <property type="match status" value="1"/>
</dbReference>
<dbReference type="Pfam" id="PF07714">
    <property type="entry name" value="PK_Tyr_Ser-Thr"/>
    <property type="match status" value="1"/>
</dbReference>
<reference evidence="4" key="1">
    <citation type="submission" date="2021-06" db="EMBL/GenBank/DDBJ databases">
        <authorList>
            <person name="Kallberg Y."/>
            <person name="Tangrot J."/>
            <person name="Rosling A."/>
        </authorList>
    </citation>
    <scope>NUCLEOTIDE SEQUENCE</scope>
    <source>
        <strain evidence="4">CL551</strain>
    </source>
</reference>
<name>A0A9N9IZG0_9GLOM</name>
<keyword evidence="2" id="KW-0067">ATP-binding</keyword>
<dbReference type="AlphaFoldDB" id="A0A9N9IZG0"/>
<sequence>AIEKIDKGGFGIIYKAILLGKKTVVFKKMNEDGNEAEINNEITLLKKVCPHPNINSLLGITEDPESKNAIMVLNYANEGNLQNYLRKNWINLIWRKKIKFALD</sequence>
<dbReference type="PANTHER" id="PTHR27001:SF931">
    <property type="entry name" value="OS11G0664100 PROTEIN"/>
    <property type="match status" value="1"/>
</dbReference>
<evidence type="ECO:0000256" key="2">
    <source>
        <dbReference type="ARBA" id="ARBA00022840"/>
    </source>
</evidence>
<dbReference type="GO" id="GO:0004672">
    <property type="term" value="F:protein kinase activity"/>
    <property type="evidence" value="ECO:0007669"/>
    <property type="project" value="InterPro"/>
</dbReference>
<feature type="domain" description="Protein kinase" evidence="3">
    <location>
        <begin position="1"/>
        <end position="103"/>
    </location>
</feature>
<evidence type="ECO:0000259" key="3">
    <source>
        <dbReference type="PROSITE" id="PS50011"/>
    </source>
</evidence>
<feature type="non-terminal residue" evidence="4">
    <location>
        <position position="1"/>
    </location>
</feature>
<dbReference type="GO" id="GO:0005524">
    <property type="term" value="F:ATP binding"/>
    <property type="evidence" value="ECO:0007669"/>
    <property type="project" value="UniProtKB-KW"/>
</dbReference>
<protein>
    <submittedName>
        <fullName evidence="4">2434_t:CDS:1</fullName>
    </submittedName>
</protein>
<evidence type="ECO:0000313" key="4">
    <source>
        <dbReference type="EMBL" id="CAG8757793.1"/>
    </source>
</evidence>
<evidence type="ECO:0000256" key="1">
    <source>
        <dbReference type="ARBA" id="ARBA00022741"/>
    </source>
</evidence>
<dbReference type="InterPro" id="IPR011009">
    <property type="entry name" value="Kinase-like_dom_sf"/>
</dbReference>
<dbReference type="PANTHER" id="PTHR27001">
    <property type="entry name" value="OS01G0253100 PROTEIN"/>
    <property type="match status" value="1"/>
</dbReference>
<dbReference type="InterPro" id="IPR000719">
    <property type="entry name" value="Prot_kinase_dom"/>
</dbReference>
<dbReference type="GO" id="GO:0005886">
    <property type="term" value="C:plasma membrane"/>
    <property type="evidence" value="ECO:0007669"/>
    <property type="project" value="TreeGrafter"/>
</dbReference>
<dbReference type="Gene3D" id="1.10.510.10">
    <property type="entry name" value="Transferase(Phosphotransferase) domain 1"/>
    <property type="match status" value="1"/>
</dbReference>
<keyword evidence="5" id="KW-1185">Reference proteome</keyword>
<comment type="caution">
    <text evidence="4">The sequence shown here is derived from an EMBL/GenBank/DDBJ whole genome shotgun (WGS) entry which is preliminary data.</text>
</comment>
<evidence type="ECO:0000313" key="5">
    <source>
        <dbReference type="Proteomes" id="UP000789342"/>
    </source>
</evidence>
<accession>A0A9N9IZG0</accession>
<organism evidence="4 5">
    <name type="scientific">Acaulospora morrowiae</name>
    <dbReference type="NCBI Taxonomy" id="94023"/>
    <lineage>
        <taxon>Eukaryota</taxon>
        <taxon>Fungi</taxon>
        <taxon>Fungi incertae sedis</taxon>
        <taxon>Mucoromycota</taxon>
        <taxon>Glomeromycotina</taxon>
        <taxon>Glomeromycetes</taxon>
        <taxon>Diversisporales</taxon>
        <taxon>Acaulosporaceae</taxon>
        <taxon>Acaulospora</taxon>
    </lineage>
</organism>
<dbReference type="OrthoDB" id="10261027at2759"/>